<feature type="compositionally biased region" description="Basic and acidic residues" evidence="1">
    <location>
        <begin position="156"/>
        <end position="171"/>
    </location>
</feature>
<reference evidence="2 3" key="1">
    <citation type="journal article" date="2015" name="Stand. Genomic Sci.">
        <title>Genomic Encyclopedia of Bacterial and Archaeal Type Strains, Phase III: the genomes of soil and plant-associated and newly described type strains.</title>
        <authorList>
            <person name="Whitman W.B."/>
            <person name="Woyke T."/>
            <person name="Klenk H.P."/>
            <person name="Zhou Y."/>
            <person name="Lilburn T.G."/>
            <person name="Beck B.J."/>
            <person name="De Vos P."/>
            <person name="Vandamme P."/>
            <person name="Eisen J.A."/>
            <person name="Garrity G."/>
            <person name="Hugenholtz P."/>
            <person name="Kyrpides N.C."/>
        </authorList>
    </citation>
    <scope>NUCLEOTIDE SEQUENCE [LARGE SCALE GENOMIC DNA]</scope>
    <source>
        <strain evidence="2 3">CGMCC 1.2546</strain>
    </source>
</reference>
<evidence type="ECO:0000313" key="2">
    <source>
        <dbReference type="EMBL" id="TWI33139.1"/>
    </source>
</evidence>
<dbReference type="AlphaFoldDB" id="A0A562NLQ5"/>
<keyword evidence="3" id="KW-1185">Reference proteome</keyword>
<dbReference type="EMBL" id="VLKT01000026">
    <property type="protein sequence ID" value="TWI33139.1"/>
    <property type="molecule type" value="Genomic_DNA"/>
</dbReference>
<sequence length="208" mass="21993">MIDAALIQQCADPRLRPAIVEKFIATVGSDNPLGVSITSGNRMILAPPATTPEEAMALVRRYVGQAVVRVGVTQYPAGLGIKDVSELKPDLVDACANIGLGTALFGKVYRIVAKWYGAPADEAFEDAIVAWRSGTFEGRSVFTEPDPGDVHIATPKPDEPSTQKEDGRAAELEDAPEEGLPDPPLSDEDPNKAGIRIDLSGIGAATED</sequence>
<dbReference type="Pfam" id="PF06871">
    <property type="entry name" value="TraH_2"/>
    <property type="match status" value="1"/>
</dbReference>
<accession>A0A562NLQ5</accession>
<feature type="compositionally biased region" description="Acidic residues" evidence="1">
    <location>
        <begin position="172"/>
        <end position="188"/>
    </location>
</feature>
<dbReference type="OrthoDB" id="8251053at2"/>
<evidence type="ECO:0000313" key="3">
    <source>
        <dbReference type="Proteomes" id="UP000317122"/>
    </source>
</evidence>
<dbReference type="Proteomes" id="UP000317122">
    <property type="component" value="Unassembled WGS sequence"/>
</dbReference>
<name>A0A562NLQ5_9HYPH</name>
<organism evidence="2 3">
    <name type="scientific">Mesorhizobium tianshanense</name>
    <dbReference type="NCBI Taxonomy" id="39844"/>
    <lineage>
        <taxon>Bacteria</taxon>
        <taxon>Pseudomonadati</taxon>
        <taxon>Pseudomonadota</taxon>
        <taxon>Alphaproteobacteria</taxon>
        <taxon>Hyphomicrobiales</taxon>
        <taxon>Phyllobacteriaceae</taxon>
        <taxon>Mesorhizobium</taxon>
    </lineage>
</organism>
<comment type="caution">
    <text evidence="2">The sequence shown here is derived from an EMBL/GenBank/DDBJ whole genome shotgun (WGS) entry which is preliminary data.</text>
</comment>
<dbReference type="InterPro" id="IPR010680">
    <property type="entry name" value="TraH_2"/>
</dbReference>
<dbReference type="NCBIfam" id="NF010417">
    <property type="entry name" value="PRK13843.1"/>
    <property type="match status" value="1"/>
</dbReference>
<gene>
    <name evidence="2" type="ORF">IQ26_04140</name>
</gene>
<protein>
    <submittedName>
        <fullName evidence="2">TraH protein</fullName>
    </submittedName>
</protein>
<evidence type="ECO:0000256" key="1">
    <source>
        <dbReference type="SAM" id="MobiDB-lite"/>
    </source>
</evidence>
<feature type="region of interest" description="Disordered" evidence="1">
    <location>
        <begin position="142"/>
        <end position="208"/>
    </location>
</feature>
<dbReference type="RefSeq" id="WP_145720205.1">
    <property type="nucleotide sequence ID" value="NZ_BSPF01000004.1"/>
</dbReference>
<proteinExistence type="predicted"/>